<gene>
    <name evidence="1" type="ORF">HPB49_012492</name>
</gene>
<evidence type="ECO:0000313" key="1">
    <source>
        <dbReference type="EMBL" id="KAH7933426.1"/>
    </source>
</evidence>
<accession>A0ACB8C3M3</accession>
<sequence length="98" mass="11246">MYSLPMESRRDLRKHGVPNLDYVDSTVFYRSFRFEKSDLDDLIAGLLLRGEVQSVQLVLVPGREALCRTLQRLVSQNRLCDLKVFSRHSSVASGVYRA</sequence>
<name>A0ACB8C3M3_DERSI</name>
<proteinExistence type="predicted"/>
<organism evidence="1 2">
    <name type="scientific">Dermacentor silvarum</name>
    <name type="common">Tick</name>
    <dbReference type="NCBI Taxonomy" id="543639"/>
    <lineage>
        <taxon>Eukaryota</taxon>
        <taxon>Metazoa</taxon>
        <taxon>Ecdysozoa</taxon>
        <taxon>Arthropoda</taxon>
        <taxon>Chelicerata</taxon>
        <taxon>Arachnida</taxon>
        <taxon>Acari</taxon>
        <taxon>Parasitiformes</taxon>
        <taxon>Ixodida</taxon>
        <taxon>Ixodoidea</taxon>
        <taxon>Ixodidae</taxon>
        <taxon>Rhipicephalinae</taxon>
        <taxon>Dermacentor</taxon>
    </lineage>
</organism>
<protein>
    <submittedName>
        <fullName evidence="1">Uncharacterized protein</fullName>
    </submittedName>
</protein>
<comment type="caution">
    <text evidence="1">The sequence shown here is derived from an EMBL/GenBank/DDBJ whole genome shotgun (WGS) entry which is preliminary data.</text>
</comment>
<keyword evidence="2" id="KW-1185">Reference proteome</keyword>
<reference evidence="1" key="1">
    <citation type="submission" date="2020-05" db="EMBL/GenBank/DDBJ databases">
        <title>Large-scale comparative analyses of tick genomes elucidate their genetic diversity and vector capacities.</title>
        <authorList>
            <person name="Jia N."/>
            <person name="Wang J."/>
            <person name="Shi W."/>
            <person name="Du L."/>
            <person name="Sun Y."/>
            <person name="Zhan W."/>
            <person name="Jiang J."/>
            <person name="Wang Q."/>
            <person name="Zhang B."/>
            <person name="Ji P."/>
            <person name="Sakyi L.B."/>
            <person name="Cui X."/>
            <person name="Yuan T."/>
            <person name="Jiang B."/>
            <person name="Yang W."/>
            <person name="Lam T.T.-Y."/>
            <person name="Chang Q."/>
            <person name="Ding S."/>
            <person name="Wang X."/>
            <person name="Zhu J."/>
            <person name="Ruan X."/>
            <person name="Zhao L."/>
            <person name="Wei J."/>
            <person name="Que T."/>
            <person name="Du C."/>
            <person name="Cheng J."/>
            <person name="Dai P."/>
            <person name="Han X."/>
            <person name="Huang E."/>
            <person name="Gao Y."/>
            <person name="Liu J."/>
            <person name="Shao H."/>
            <person name="Ye R."/>
            <person name="Li L."/>
            <person name="Wei W."/>
            <person name="Wang X."/>
            <person name="Wang C."/>
            <person name="Yang T."/>
            <person name="Huo Q."/>
            <person name="Li W."/>
            <person name="Guo W."/>
            <person name="Chen H."/>
            <person name="Zhou L."/>
            <person name="Ni X."/>
            <person name="Tian J."/>
            <person name="Zhou Y."/>
            <person name="Sheng Y."/>
            <person name="Liu T."/>
            <person name="Pan Y."/>
            <person name="Xia L."/>
            <person name="Li J."/>
            <person name="Zhao F."/>
            <person name="Cao W."/>
        </authorList>
    </citation>
    <scope>NUCLEOTIDE SEQUENCE</scope>
    <source>
        <strain evidence="1">Dsil-2018</strain>
    </source>
</reference>
<dbReference type="EMBL" id="CM023478">
    <property type="protein sequence ID" value="KAH7933426.1"/>
    <property type="molecule type" value="Genomic_DNA"/>
</dbReference>
<evidence type="ECO:0000313" key="2">
    <source>
        <dbReference type="Proteomes" id="UP000821865"/>
    </source>
</evidence>
<dbReference type="Proteomes" id="UP000821865">
    <property type="component" value="Chromosome 9"/>
</dbReference>